<sequence length="138" mass="14664">MNGSVMQFAAITILLGIGSVMDIKTREIPNWISAAVLITAALNFNLANLWGIIVAVIFFSVALATGKIGGGDVKLIAALSVVCGLWSSFALLLFAQTAMLVFYGVSVIVQKLRGRTADKALPFVPFIFIGYLASKLIL</sequence>
<protein>
    <submittedName>
        <fullName evidence="3">Type IV leader peptidase family</fullName>
        <ecNumber evidence="3">2.1.1.-</ecNumber>
        <ecNumber evidence="3">3.4.23.43</ecNumber>
    </submittedName>
</protein>
<keyword evidence="3" id="KW-0808">Transferase</keyword>
<dbReference type="PATRIC" id="fig|717961.3.peg.1397"/>
<evidence type="ECO:0000256" key="1">
    <source>
        <dbReference type="SAM" id="Phobius"/>
    </source>
</evidence>
<dbReference type="Pfam" id="PF01478">
    <property type="entry name" value="Peptidase_A24"/>
    <property type="match status" value="1"/>
</dbReference>
<evidence type="ECO:0000313" key="4">
    <source>
        <dbReference type="Proteomes" id="UP000007050"/>
    </source>
</evidence>
<keyword evidence="1" id="KW-1133">Transmembrane helix</keyword>
<dbReference type="GO" id="GO:0032259">
    <property type="term" value="P:methylation"/>
    <property type="evidence" value="ECO:0007669"/>
    <property type="project" value="UniProtKB-KW"/>
</dbReference>
<dbReference type="EC" id="3.4.23.43" evidence="3"/>
<dbReference type="Gene3D" id="1.20.120.1220">
    <property type="match status" value="1"/>
</dbReference>
<keyword evidence="3" id="KW-0489">Methyltransferase</keyword>
<dbReference type="GO" id="GO:0008168">
    <property type="term" value="F:methyltransferase activity"/>
    <property type="evidence" value="ECO:0007669"/>
    <property type="project" value="UniProtKB-KW"/>
</dbReference>
<evidence type="ECO:0000313" key="3">
    <source>
        <dbReference type="EMBL" id="CBL34304.1"/>
    </source>
</evidence>
<feature type="transmembrane region" description="Helical" evidence="1">
    <location>
        <begin position="75"/>
        <end position="108"/>
    </location>
</feature>
<evidence type="ECO:0000259" key="2">
    <source>
        <dbReference type="Pfam" id="PF01478"/>
    </source>
</evidence>
<name>D4MKM1_9FIRM</name>
<feature type="transmembrane region" description="Helical" evidence="1">
    <location>
        <begin position="35"/>
        <end position="63"/>
    </location>
</feature>
<dbReference type="HOGENOM" id="CLU_057101_8_2_9"/>
<dbReference type="EMBL" id="FP929059">
    <property type="protein sequence ID" value="CBL34304.1"/>
    <property type="molecule type" value="Genomic_DNA"/>
</dbReference>
<dbReference type="BioCyc" id="ESIR717961:G136L-1079-MONOMER"/>
<keyword evidence="1" id="KW-0472">Membrane</keyword>
<feature type="domain" description="Prepilin type IV endopeptidase peptidase" evidence="2">
    <location>
        <begin position="10"/>
        <end position="102"/>
    </location>
</feature>
<keyword evidence="1" id="KW-0812">Transmembrane</keyword>
<dbReference type="KEGG" id="esr:ES1_13120"/>
<proteinExistence type="predicted"/>
<reference evidence="3 4" key="1">
    <citation type="submission" date="2010-03" db="EMBL/GenBank/DDBJ databases">
        <title>The genome sequence of Eubacterium siraeum V10Sc8a.</title>
        <authorList>
            <consortium name="metaHIT consortium -- http://www.metahit.eu/"/>
            <person name="Pajon A."/>
            <person name="Turner K."/>
            <person name="Parkhill J."/>
            <person name="Duncan S."/>
            <person name="Flint H."/>
        </authorList>
    </citation>
    <scope>NUCLEOTIDE SEQUENCE [LARGE SCALE GENOMIC DNA]</scope>
    <source>
        <strain evidence="3 4">V10Sc8a</strain>
    </source>
</reference>
<dbReference type="GO" id="GO:0004190">
    <property type="term" value="F:aspartic-type endopeptidase activity"/>
    <property type="evidence" value="ECO:0007669"/>
    <property type="project" value="UniProtKB-EC"/>
</dbReference>
<gene>
    <name evidence="3" type="ORF">ES1_13120</name>
</gene>
<feature type="transmembrane region" description="Helical" evidence="1">
    <location>
        <begin position="120"/>
        <end position="137"/>
    </location>
</feature>
<dbReference type="Proteomes" id="UP000007050">
    <property type="component" value="Chromosome"/>
</dbReference>
<reference evidence="3 4" key="2">
    <citation type="submission" date="2010-03" db="EMBL/GenBank/DDBJ databases">
        <authorList>
            <person name="Pajon A."/>
        </authorList>
    </citation>
    <scope>NUCLEOTIDE SEQUENCE [LARGE SCALE GENOMIC DNA]</scope>
    <source>
        <strain evidence="3 4">V10Sc8a</strain>
    </source>
</reference>
<feature type="transmembrane region" description="Helical" evidence="1">
    <location>
        <begin position="6"/>
        <end position="23"/>
    </location>
</feature>
<dbReference type="InterPro" id="IPR000045">
    <property type="entry name" value="Prepilin_IV_endopep_pep"/>
</dbReference>
<dbReference type="EC" id="2.1.1.-" evidence="3"/>
<accession>D4MKM1</accession>
<organism evidence="3 4">
    <name type="scientific">[Eubacterium] siraeum V10Sc8a</name>
    <dbReference type="NCBI Taxonomy" id="717961"/>
    <lineage>
        <taxon>Bacteria</taxon>
        <taxon>Bacillati</taxon>
        <taxon>Bacillota</taxon>
        <taxon>Clostridia</taxon>
        <taxon>Eubacteriales</taxon>
        <taxon>Oscillospiraceae</taxon>
        <taxon>Oscillospiraceae incertae sedis</taxon>
    </lineage>
</organism>
<dbReference type="GO" id="GO:0016020">
    <property type="term" value="C:membrane"/>
    <property type="evidence" value="ECO:0007669"/>
    <property type="project" value="InterPro"/>
</dbReference>
<dbReference type="AlphaFoldDB" id="D4MKM1"/>
<keyword evidence="3" id="KW-0378">Hydrolase</keyword>